<organism evidence="2 3">
    <name type="scientific">Letharia lupina</name>
    <dbReference type="NCBI Taxonomy" id="560253"/>
    <lineage>
        <taxon>Eukaryota</taxon>
        <taxon>Fungi</taxon>
        <taxon>Dikarya</taxon>
        <taxon>Ascomycota</taxon>
        <taxon>Pezizomycotina</taxon>
        <taxon>Lecanoromycetes</taxon>
        <taxon>OSLEUM clade</taxon>
        <taxon>Lecanoromycetidae</taxon>
        <taxon>Lecanorales</taxon>
        <taxon>Lecanorineae</taxon>
        <taxon>Parmeliaceae</taxon>
        <taxon>Letharia</taxon>
    </lineage>
</organism>
<evidence type="ECO:0000313" key="2">
    <source>
        <dbReference type="EMBL" id="KAF6230191.1"/>
    </source>
</evidence>
<feature type="compositionally biased region" description="Polar residues" evidence="1">
    <location>
        <begin position="46"/>
        <end position="72"/>
    </location>
</feature>
<keyword evidence="3" id="KW-1185">Reference proteome</keyword>
<dbReference type="Proteomes" id="UP000593566">
    <property type="component" value="Unassembled WGS sequence"/>
</dbReference>
<dbReference type="EMBL" id="JACCJB010000002">
    <property type="protein sequence ID" value="KAF6230191.1"/>
    <property type="molecule type" value="Genomic_DNA"/>
</dbReference>
<protein>
    <submittedName>
        <fullName evidence="2">Uncharacterized protein</fullName>
    </submittedName>
</protein>
<comment type="caution">
    <text evidence="2">The sequence shown here is derived from an EMBL/GenBank/DDBJ whole genome shotgun (WGS) entry which is preliminary data.</text>
</comment>
<feature type="compositionally biased region" description="Polar residues" evidence="1">
    <location>
        <begin position="151"/>
        <end position="175"/>
    </location>
</feature>
<sequence>MPSSPPTPTRRRKSSSIAIHLPFISASPQSYACSSIRPSNSRKSSHCSVASPSTPQQISSHNRSGYFESSNGLDDLVDPGSANGLGNLADELAEAFEEEDENARELGDEVSEGLYDEAEAIHHDHLKENERPMFRNGYQKGHATSIPPVRQATSDRALSPAKQSLRSRPTRENSQYDGSDYGDDSDLDGTHSISASLEARLAAVENLARRGTEANGSDTDEIVQRVTDSLKDLGSQAGVEDGAARLITAHTALTTHLSHQTRTLLTLTHPLVSPLSAPPDPGFIDDLLPLLTSLVLALPTPTSPTLASLRNLHASTADLTSILTYLSDTLHMMRQTTSLASRRLRAARELVIEMRRETEARETGIHWVEKGNWEARLAGRECARVCGEVVGGFEEVCASWRKRLAGGMAGVEVAAA</sequence>
<dbReference type="RefSeq" id="XP_037157448.1">
    <property type="nucleotide sequence ID" value="XM_037295447.1"/>
</dbReference>
<proteinExistence type="predicted"/>
<feature type="region of interest" description="Disordered" evidence="1">
    <location>
        <begin position="31"/>
        <end position="73"/>
    </location>
</feature>
<reference evidence="2 3" key="1">
    <citation type="journal article" date="2020" name="Genomics">
        <title>Complete, high-quality genomes from long-read metagenomic sequencing of two wolf lichen thalli reveals enigmatic genome architecture.</title>
        <authorList>
            <person name="McKenzie S.K."/>
            <person name="Walston R.F."/>
            <person name="Allen J.L."/>
        </authorList>
    </citation>
    <scope>NUCLEOTIDE SEQUENCE [LARGE SCALE GENOMIC DNA]</scope>
    <source>
        <strain evidence="2">WasteWater1</strain>
    </source>
</reference>
<evidence type="ECO:0000256" key="1">
    <source>
        <dbReference type="SAM" id="MobiDB-lite"/>
    </source>
</evidence>
<dbReference type="GeneID" id="59332938"/>
<accession>A0A8H6KZR5</accession>
<dbReference type="AlphaFoldDB" id="A0A8H6KZR5"/>
<evidence type="ECO:0000313" key="3">
    <source>
        <dbReference type="Proteomes" id="UP000593566"/>
    </source>
</evidence>
<name>A0A8H6KZR5_9LECA</name>
<gene>
    <name evidence="2" type="ORF">HO133_004530</name>
</gene>
<feature type="region of interest" description="Disordered" evidence="1">
    <location>
        <begin position="137"/>
        <end position="190"/>
    </location>
</feature>